<feature type="non-terminal residue" evidence="2">
    <location>
        <position position="492"/>
    </location>
</feature>
<protein>
    <submittedName>
        <fullName evidence="2">Uncharacterized protein</fullName>
    </submittedName>
</protein>
<evidence type="ECO:0000313" key="2">
    <source>
        <dbReference type="EMBL" id="OAQ35881.1"/>
    </source>
</evidence>
<name>A0A197KGT5_9FUNG</name>
<dbReference type="EMBL" id="KV442013">
    <property type="protein sequence ID" value="OAQ35881.1"/>
    <property type="molecule type" value="Genomic_DNA"/>
</dbReference>
<dbReference type="AlphaFoldDB" id="A0A197KGT5"/>
<reference evidence="2 3" key="1">
    <citation type="submission" date="2016-05" db="EMBL/GenBank/DDBJ databases">
        <title>Genome sequencing reveals origins of a unique bacterial endosymbiosis in the earliest lineages of terrestrial Fungi.</title>
        <authorList>
            <consortium name="DOE Joint Genome Institute"/>
            <person name="Uehling J."/>
            <person name="Gryganskyi A."/>
            <person name="Hameed K."/>
            <person name="Tschaplinski T."/>
            <person name="Misztal P."/>
            <person name="Wu S."/>
            <person name="Desiro A."/>
            <person name="Vande Pol N."/>
            <person name="Du Z.-Y."/>
            <person name="Zienkiewicz A."/>
            <person name="Zienkiewicz K."/>
            <person name="Morin E."/>
            <person name="Tisserant E."/>
            <person name="Splivallo R."/>
            <person name="Hainaut M."/>
            <person name="Henrissat B."/>
            <person name="Ohm R."/>
            <person name="Kuo A."/>
            <person name="Yan J."/>
            <person name="Lipzen A."/>
            <person name="Nolan M."/>
            <person name="Labutti K."/>
            <person name="Barry K."/>
            <person name="Goldstein A."/>
            <person name="Labbe J."/>
            <person name="Schadt C."/>
            <person name="Tuskan G."/>
            <person name="Grigoriev I."/>
            <person name="Martin F."/>
            <person name="Vilgalys R."/>
            <person name="Bonito G."/>
        </authorList>
    </citation>
    <scope>NUCLEOTIDE SEQUENCE [LARGE SCALE GENOMIC DNA]</scope>
    <source>
        <strain evidence="2 3">AG-77</strain>
    </source>
</reference>
<feature type="compositionally biased region" description="Acidic residues" evidence="1">
    <location>
        <begin position="399"/>
        <end position="411"/>
    </location>
</feature>
<gene>
    <name evidence="2" type="ORF">K457DRAFT_13115</name>
</gene>
<proteinExistence type="predicted"/>
<dbReference type="OrthoDB" id="2478956at2759"/>
<dbReference type="Proteomes" id="UP000078512">
    <property type="component" value="Unassembled WGS sequence"/>
</dbReference>
<evidence type="ECO:0000256" key="1">
    <source>
        <dbReference type="SAM" id="MobiDB-lite"/>
    </source>
</evidence>
<sequence length="492" mass="55075">MDPYILTDSIMLLQDEDWIHEAPRLDPDERLTTQFEIAFTQMEQENFNGHVTTAKNRLLDCYLTVQTLSDRNATTQRLETETPSTALAHYIAQTMLNAGISTKKRPSHLFTLKFANRTVPQHSSNRPPPDSPPITMRMDHRGPIFFQFLSDHYQATVYEFSSLGKARKYSPRNCSKTTKSIGFLKAADHVQTNIEYLVLGIAVHATPRLHPLKKPCRSPLLTVNIQRLRPIVSTAVPIAEFINTEVEKRASILQKKKLQANSHSQSIKDTELAVLTKTWLERTKSPINFQGFVAAVKDELGFPHVTEGTVRISSGRDALMFGDKSSKTIFSLDGGKLWRTSLSDPSIVNRGGRIRSAAVSHQLFSSGSSSGSTTIFEKRTGQSETGAGYMDKDEHQDNDGEEDKDNEDNEDGSQQYRSITVTLSQILRPDLQHELGHVVDALNSRQDTMTDLMSNAAVMGQKIILLAARQFDIENAKGFLLADLFPDGFQPR</sequence>
<evidence type="ECO:0000313" key="3">
    <source>
        <dbReference type="Proteomes" id="UP000078512"/>
    </source>
</evidence>
<organism evidence="2 3">
    <name type="scientific">Linnemannia elongata AG-77</name>
    <dbReference type="NCBI Taxonomy" id="1314771"/>
    <lineage>
        <taxon>Eukaryota</taxon>
        <taxon>Fungi</taxon>
        <taxon>Fungi incertae sedis</taxon>
        <taxon>Mucoromycota</taxon>
        <taxon>Mortierellomycotina</taxon>
        <taxon>Mortierellomycetes</taxon>
        <taxon>Mortierellales</taxon>
        <taxon>Mortierellaceae</taxon>
        <taxon>Linnemannia</taxon>
    </lineage>
</organism>
<keyword evidence="3" id="KW-1185">Reference proteome</keyword>
<feature type="region of interest" description="Disordered" evidence="1">
    <location>
        <begin position="363"/>
        <end position="415"/>
    </location>
</feature>
<accession>A0A197KGT5</accession>